<reference evidence="1 2" key="1">
    <citation type="submission" date="2015-09" db="EMBL/GenBank/DDBJ databases">
        <authorList>
            <consortium name="Pathogen Informatics"/>
        </authorList>
    </citation>
    <scope>NUCLEOTIDE SEQUENCE [LARGE SCALE GENOMIC DNA]</scope>
    <source>
        <strain evidence="1 2">2789STDY5834855</strain>
    </source>
</reference>
<protein>
    <submittedName>
        <fullName evidence="1">Uncharacterized protein</fullName>
    </submittedName>
</protein>
<evidence type="ECO:0000313" key="2">
    <source>
        <dbReference type="Proteomes" id="UP000095558"/>
    </source>
</evidence>
<gene>
    <name evidence="1" type="ORF">ERS852470_02194</name>
</gene>
<proteinExistence type="predicted"/>
<organism evidence="1 2">
    <name type="scientific">Clostridium disporicum</name>
    <dbReference type="NCBI Taxonomy" id="84024"/>
    <lineage>
        <taxon>Bacteria</taxon>
        <taxon>Bacillati</taxon>
        <taxon>Bacillota</taxon>
        <taxon>Clostridia</taxon>
        <taxon>Eubacteriales</taxon>
        <taxon>Clostridiaceae</taxon>
        <taxon>Clostridium</taxon>
    </lineage>
</organism>
<accession>A0A174ELE1</accession>
<sequence length="73" mass="9041">MDNEKISILREYFDWLKDDEFFDKFEVLDRNTCLVENEKIEVLTLVEWENKYNCKWCYEYESILIKGYVLSKL</sequence>
<dbReference type="Proteomes" id="UP000095558">
    <property type="component" value="Unassembled WGS sequence"/>
</dbReference>
<name>A0A174ELE1_9CLOT</name>
<dbReference type="AlphaFoldDB" id="A0A174ELE1"/>
<dbReference type="EMBL" id="CYZV01000023">
    <property type="protein sequence ID" value="CUO38852.1"/>
    <property type="molecule type" value="Genomic_DNA"/>
</dbReference>
<dbReference type="RefSeq" id="WP_055276875.1">
    <property type="nucleotide sequence ID" value="NZ_CYZV01000023.1"/>
</dbReference>
<evidence type="ECO:0000313" key="1">
    <source>
        <dbReference type="EMBL" id="CUO38852.1"/>
    </source>
</evidence>